<accession>A0A4P6HH97</accession>
<evidence type="ECO:0000259" key="1">
    <source>
        <dbReference type="Pfam" id="PF02579"/>
    </source>
</evidence>
<name>A0A4P6HH97_9BACT</name>
<dbReference type="PANTHER" id="PTHR42983:SF1">
    <property type="entry name" value="IRON-MOLYBDENUM PROTEIN"/>
    <property type="match status" value="1"/>
</dbReference>
<dbReference type="PANTHER" id="PTHR42983">
    <property type="entry name" value="DINITROGENASE IRON-MOLYBDENUM COFACTOR PROTEIN-RELATED"/>
    <property type="match status" value="1"/>
</dbReference>
<keyword evidence="3" id="KW-1185">Reference proteome</keyword>
<dbReference type="Proteomes" id="UP000293296">
    <property type="component" value="Chromosome"/>
</dbReference>
<dbReference type="Pfam" id="PF02579">
    <property type="entry name" value="Nitro_FeMo-Co"/>
    <property type="match status" value="1"/>
</dbReference>
<feature type="domain" description="Dinitrogenase iron-molybdenum cofactor biosynthesis" evidence="1">
    <location>
        <begin position="21"/>
        <end position="108"/>
    </location>
</feature>
<dbReference type="AlphaFoldDB" id="A0A4P6HH97"/>
<dbReference type="EMBL" id="CP026538">
    <property type="protein sequence ID" value="QAZ66491.1"/>
    <property type="molecule type" value="Genomic_DNA"/>
</dbReference>
<dbReference type="InterPro" id="IPR003731">
    <property type="entry name" value="Di-Nase_FeMo-co_biosynth"/>
</dbReference>
<evidence type="ECO:0000313" key="3">
    <source>
        <dbReference type="Proteomes" id="UP000293296"/>
    </source>
</evidence>
<reference evidence="2 3" key="1">
    <citation type="submission" date="2018-02" db="EMBL/GenBank/DDBJ databases">
        <title>Genome sequence of Desulfovibrio carbinolicus DSM 3852.</title>
        <authorList>
            <person name="Wilbanks E."/>
            <person name="Skennerton C.T."/>
            <person name="Orphan V.J."/>
        </authorList>
    </citation>
    <scope>NUCLEOTIDE SEQUENCE [LARGE SCALE GENOMIC DNA]</scope>
    <source>
        <strain evidence="2 3">DSM 3852</strain>
    </source>
</reference>
<protein>
    <submittedName>
        <fullName evidence="2">Dinitrogenase iron-molybdenum cofactor biosynthesis protein</fullName>
    </submittedName>
</protein>
<gene>
    <name evidence="2" type="ORF">C3Y92_04240</name>
</gene>
<dbReference type="KEGG" id="dcb:C3Y92_04240"/>
<dbReference type="InterPro" id="IPR036105">
    <property type="entry name" value="DiNase_FeMo-co_biosyn_sf"/>
</dbReference>
<dbReference type="RefSeq" id="WP_129349805.1">
    <property type="nucleotide sequence ID" value="NZ_CP026538.1"/>
</dbReference>
<dbReference type="OrthoDB" id="280278at2"/>
<dbReference type="Gene3D" id="3.30.420.130">
    <property type="entry name" value="Dinitrogenase iron-molybdenum cofactor biosynthesis domain"/>
    <property type="match status" value="1"/>
</dbReference>
<proteinExistence type="predicted"/>
<evidence type="ECO:0000313" key="2">
    <source>
        <dbReference type="EMBL" id="QAZ66491.1"/>
    </source>
</evidence>
<dbReference type="SUPFAM" id="SSF53146">
    <property type="entry name" value="Nitrogenase accessory factor-like"/>
    <property type="match status" value="1"/>
</dbReference>
<sequence>METIRLAIPSAAPGGLDCELGAHFGHCDCYTVVDVADGRVAAVNTLPNVPHVHGGCMAPVEHLAGHGVGALVAGGMGLRPLMGFAQVGITVYHGGTAASVGQAVEAFLAGSLTPFSRNQTCGGGCEN</sequence>
<organism evidence="2 3">
    <name type="scientific">Solidesulfovibrio carbinolicus</name>
    <dbReference type="NCBI Taxonomy" id="296842"/>
    <lineage>
        <taxon>Bacteria</taxon>
        <taxon>Pseudomonadati</taxon>
        <taxon>Thermodesulfobacteriota</taxon>
        <taxon>Desulfovibrionia</taxon>
        <taxon>Desulfovibrionales</taxon>
        <taxon>Desulfovibrionaceae</taxon>
        <taxon>Solidesulfovibrio</taxon>
    </lineage>
</organism>